<reference evidence="1" key="1">
    <citation type="thesis" date="2020" institute="ProQuest LLC" country="789 East Eisenhower Parkway, Ann Arbor, MI, USA">
        <title>Comparative Genomics and Chromosome Evolution.</title>
        <authorList>
            <person name="Mudd A.B."/>
        </authorList>
    </citation>
    <scope>NUCLEOTIDE SEQUENCE</scope>
    <source>
        <strain evidence="1">1538</strain>
        <tissue evidence="1">Blood</tissue>
    </source>
</reference>
<accession>A0AAV3A3Y1</accession>
<gene>
    <name evidence="1" type="ORF">GDO54_014974</name>
</gene>
<name>A0AAV3A3Y1_PYXAD</name>
<dbReference type="Proteomes" id="UP001181693">
    <property type="component" value="Unassembled WGS sequence"/>
</dbReference>
<comment type="caution">
    <text evidence="1">The sequence shown here is derived from an EMBL/GenBank/DDBJ whole genome shotgun (WGS) entry which is preliminary data.</text>
</comment>
<sequence>MYKAVQEDTETGVLLTSDSSQKNGFSFINDNGAVLRGQFKSKRCLSESILKKPKNYTLTEKTKPSFVFGQREPVTSELM</sequence>
<proteinExistence type="predicted"/>
<organism evidence="1 2">
    <name type="scientific">Pyxicephalus adspersus</name>
    <name type="common">African bullfrog</name>
    <dbReference type="NCBI Taxonomy" id="30357"/>
    <lineage>
        <taxon>Eukaryota</taxon>
        <taxon>Metazoa</taxon>
        <taxon>Chordata</taxon>
        <taxon>Craniata</taxon>
        <taxon>Vertebrata</taxon>
        <taxon>Euteleostomi</taxon>
        <taxon>Amphibia</taxon>
        <taxon>Batrachia</taxon>
        <taxon>Anura</taxon>
        <taxon>Neobatrachia</taxon>
        <taxon>Ranoidea</taxon>
        <taxon>Pyxicephalidae</taxon>
        <taxon>Pyxicephalinae</taxon>
        <taxon>Pyxicephalus</taxon>
    </lineage>
</organism>
<dbReference type="EMBL" id="DYDO01000008">
    <property type="protein sequence ID" value="DBA19101.1"/>
    <property type="molecule type" value="Genomic_DNA"/>
</dbReference>
<keyword evidence="2" id="KW-1185">Reference proteome</keyword>
<evidence type="ECO:0000313" key="2">
    <source>
        <dbReference type="Proteomes" id="UP001181693"/>
    </source>
</evidence>
<protein>
    <submittedName>
        <fullName evidence="1">Uncharacterized protein</fullName>
    </submittedName>
</protein>
<dbReference type="AlphaFoldDB" id="A0AAV3A3Y1"/>
<evidence type="ECO:0000313" key="1">
    <source>
        <dbReference type="EMBL" id="DBA19101.1"/>
    </source>
</evidence>